<dbReference type="Proteomes" id="UP000627446">
    <property type="component" value="Unassembled WGS sequence"/>
</dbReference>
<protein>
    <submittedName>
        <fullName evidence="2">Prepilin-type N-terminal cleavage/methylation domain-containing protein</fullName>
    </submittedName>
</protein>
<dbReference type="EMBL" id="JACOFZ010000004">
    <property type="protein sequence ID" value="MBC3882111.1"/>
    <property type="molecule type" value="Genomic_DNA"/>
</dbReference>
<evidence type="ECO:0000313" key="2">
    <source>
        <dbReference type="EMBL" id="MBC3882111.1"/>
    </source>
</evidence>
<keyword evidence="1" id="KW-0812">Transmembrane</keyword>
<dbReference type="InterPro" id="IPR012902">
    <property type="entry name" value="N_methyl_site"/>
</dbReference>
<dbReference type="AlphaFoldDB" id="A0A923HQC5"/>
<accession>A0A923HQC5</accession>
<dbReference type="SUPFAM" id="SSF54523">
    <property type="entry name" value="Pili subunits"/>
    <property type="match status" value="1"/>
</dbReference>
<name>A0A923HQC5_9BURK</name>
<sequence length="278" mass="29228">MNLHQRQQFGITLVEMIVVIVIMGIIGGIVALFLRRPVQQYQDLTIRAELSDTADTAVKRMSREIHLAVPNSMRSANSSCIEFVPAYDGGRYRAAADATGAGNAFTTAQAISTFDVVGNLNAAPAVGDFVVVYNLGIPGADIYAAADNKASIVAPTSVSQLNFASKQFPFASPGNKFQLVSGTERAVSFVCTGVGVDAKGNGTGKLYRASGYGFVSPEPSACASVTTAPVLAQNISSCQFSYAQGVLERFGLVSIKVGITKAGETISLYQDVQVNNVP</sequence>
<evidence type="ECO:0000256" key="1">
    <source>
        <dbReference type="SAM" id="Phobius"/>
    </source>
</evidence>
<comment type="caution">
    <text evidence="2">The sequence shown here is derived from an EMBL/GenBank/DDBJ whole genome shotgun (WGS) entry which is preliminary data.</text>
</comment>
<proteinExistence type="predicted"/>
<dbReference type="Pfam" id="PF07963">
    <property type="entry name" value="N_methyl"/>
    <property type="match status" value="1"/>
</dbReference>
<gene>
    <name evidence="2" type="ORF">H8K36_12035</name>
</gene>
<keyword evidence="1" id="KW-0472">Membrane</keyword>
<keyword evidence="1" id="KW-1133">Transmembrane helix</keyword>
<organism evidence="2 3">
    <name type="scientific">Undibacterium nitidum</name>
    <dbReference type="NCBI Taxonomy" id="2762298"/>
    <lineage>
        <taxon>Bacteria</taxon>
        <taxon>Pseudomonadati</taxon>
        <taxon>Pseudomonadota</taxon>
        <taxon>Betaproteobacteria</taxon>
        <taxon>Burkholderiales</taxon>
        <taxon>Oxalobacteraceae</taxon>
        <taxon>Undibacterium</taxon>
    </lineage>
</organism>
<feature type="transmembrane region" description="Helical" evidence="1">
    <location>
        <begin position="12"/>
        <end position="34"/>
    </location>
</feature>
<dbReference type="InterPro" id="IPR045584">
    <property type="entry name" value="Pilin-like"/>
</dbReference>
<dbReference type="RefSeq" id="WP_186916726.1">
    <property type="nucleotide sequence ID" value="NZ_JACOFZ010000004.1"/>
</dbReference>
<keyword evidence="3" id="KW-1185">Reference proteome</keyword>
<dbReference type="Gene3D" id="3.30.700.10">
    <property type="entry name" value="Glycoprotein, Type 4 Pilin"/>
    <property type="match status" value="1"/>
</dbReference>
<evidence type="ECO:0000313" key="3">
    <source>
        <dbReference type="Proteomes" id="UP000627446"/>
    </source>
</evidence>
<reference evidence="2" key="1">
    <citation type="submission" date="2020-08" db="EMBL/GenBank/DDBJ databases">
        <title>Novel species isolated from subtropical streams in China.</title>
        <authorList>
            <person name="Lu H."/>
        </authorList>
    </citation>
    <scope>NUCLEOTIDE SEQUENCE</scope>
    <source>
        <strain evidence="2">LX22W</strain>
    </source>
</reference>
<dbReference type="NCBIfam" id="TIGR02532">
    <property type="entry name" value="IV_pilin_GFxxxE"/>
    <property type="match status" value="1"/>
</dbReference>